<reference evidence="1 3" key="1">
    <citation type="submission" date="2016-06" db="EMBL/GenBank/DDBJ databases">
        <title>Draft genome sequence of Pseudomonas sp. S1E40, a novel strain antagonistic activity to fungal plant pathogen.</title>
        <authorList>
            <person name="Tambong J.T."/>
            <person name="Tchagang C."/>
            <person name="Xu R."/>
        </authorList>
    </citation>
    <scope>NUCLEOTIDE SEQUENCE [LARGE SCALE GENOMIC DNA]</scope>
    <source>
        <strain evidence="1 3">S1E40</strain>
    </source>
</reference>
<gene>
    <name evidence="1" type="ORF">BBG20_13840</name>
    <name evidence="2" type="ORF">C9382_06030</name>
</gene>
<keyword evidence="3" id="KW-1185">Reference proteome</keyword>
<dbReference type="Proteomes" id="UP000095081">
    <property type="component" value="Unassembled WGS sequence"/>
</dbReference>
<dbReference type="OrthoDB" id="8781109at2"/>
<reference evidence="2 4" key="2">
    <citation type="submission" date="2018-03" db="EMBL/GenBank/DDBJ databases">
        <title>Diversity of bacteria associated with corn roots inoculated with woodland soils in Canada, and Description of Pseudomonas aylmerense sp. nov.</title>
        <authorList>
            <person name="Tambong J.T."/>
            <person name="Xu R."/>
            <person name="Tchagang C."/>
        </authorList>
    </citation>
    <scope>NUCLEOTIDE SEQUENCE [LARGE SCALE GENOMIC DNA]</scope>
    <source>
        <strain evidence="2 4">S1E44</strain>
    </source>
</reference>
<evidence type="ECO:0000313" key="1">
    <source>
        <dbReference type="EMBL" id="OCW27150.1"/>
    </source>
</evidence>
<proteinExistence type="predicted"/>
<evidence type="ECO:0000313" key="4">
    <source>
        <dbReference type="Proteomes" id="UP000240571"/>
    </source>
</evidence>
<dbReference type="Proteomes" id="UP000240571">
    <property type="component" value="Unassembled WGS sequence"/>
</dbReference>
<dbReference type="AlphaFoldDB" id="A0A2T4G7F4"/>
<evidence type="ECO:0000313" key="2">
    <source>
        <dbReference type="EMBL" id="PTC31633.1"/>
    </source>
</evidence>
<protein>
    <submittedName>
        <fullName evidence="2">Uncharacterized protein</fullName>
    </submittedName>
</protein>
<accession>A0A2T4G7F4</accession>
<evidence type="ECO:0000313" key="3">
    <source>
        <dbReference type="Proteomes" id="UP000095081"/>
    </source>
</evidence>
<comment type="caution">
    <text evidence="2">The sequence shown here is derived from an EMBL/GenBank/DDBJ whole genome shotgun (WGS) entry which is preliminary data.</text>
</comment>
<sequence>MSRLPTLLTQARSALSIQQQIPHEKWAAIASQCGPAEIAEIERHIGSLRAELETVEAWDGDTRDDIHLAIYQFSQLLRMAGVAP</sequence>
<organism evidence="2 4">
    <name type="scientific">Pseudomonas aylmerensis</name>
    <dbReference type="NCBI Taxonomy" id="1869229"/>
    <lineage>
        <taxon>Bacteria</taxon>
        <taxon>Pseudomonadati</taxon>
        <taxon>Pseudomonadota</taxon>
        <taxon>Gammaproteobacteria</taxon>
        <taxon>Pseudomonadales</taxon>
        <taxon>Pseudomonadaceae</taxon>
        <taxon>Pseudomonas</taxon>
    </lineage>
</organism>
<name>A0A2T4G7F4_9PSED</name>
<dbReference type="EMBL" id="MAUE01000017">
    <property type="protein sequence ID" value="OCW27150.1"/>
    <property type="molecule type" value="Genomic_DNA"/>
</dbReference>
<dbReference type="EMBL" id="PYWW01000011">
    <property type="protein sequence ID" value="PTC31633.1"/>
    <property type="molecule type" value="Genomic_DNA"/>
</dbReference>